<sequence>MDAIKDGREKVGQTNILENFAPMRTGSRPVLLAECASDNIPTRGQIPPEVAEEAQYSQKPLPLLADEALLVHYYSEHLGRWLDCTDGSRQFTLMVPREVKHCPILRYAVLSFASRHRRDYDTAEDTYQRCITLLIDRLNENPTSHSDKLLCAIVILHYCDQLSDTFQIGTGPQTDRHLAGYSAVFNDSSDRHCIDPSAPTLREAAFWVYVRQSLYHGSINQELPTLDFSLKLRPTPASIQDSHPLDRLRVETAWANQAIWNAACVVEFCLDQSRDKLVDEIKQWEQHWDAIQTWRRDRPIAFEPMWSGPVQEESTFSGIWFIADWHAVAFCYYHFSCLLLYIYKPGLEFAVCKVDGERSDTECQILDHARAIYSSCKCSPETVPILILLSQSAFIWAPLLFDPKERNEIMSLLIDFETSHNWSTTRIVTALRSAWGMG</sequence>
<keyword evidence="1" id="KW-0539">Nucleus</keyword>
<evidence type="ECO:0000256" key="1">
    <source>
        <dbReference type="ARBA" id="ARBA00023242"/>
    </source>
</evidence>
<dbReference type="PANTHER" id="PTHR37534:SF25">
    <property type="entry name" value="ZN(II)2CYS6 TRANSCRIPTION FACTOR (EUROFUNG)"/>
    <property type="match status" value="1"/>
</dbReference>
<evidence type="ECO:0000313" key="2">
    <source>
        <dbReference type="EMBL" id="KAF2844315.1"/>
    </source>
</evidence>
<gene>
    <name evidence="2" type="ORF">T440DRAFT_473482</name>
</gene>
<dbReference type="AlphaFoldDB" id="A0A6A7AQF4"/>
<proteinExistence type="predicted"/>
<reference evidence="2" key="1">
    <citation type="submission" date="2020-01" db="EMBL/GenBank/DDBJ databases">
        <authorList>
            <consortium name="DOE Joint Genome Institute"/>
            <person name="Haridas S."/>
            <person name="Albert R."/>
            <person name="Binder M."/>
            <person name="Bloem J."/>
            <person name="Labutti K."/>
            <person name="Salamov A."/>
            <person name="Andreopoulos B."/>
            <person name="Baker S.E."/>
            <person name="Barry K."/>
            <person name="Bills G."/>
            <person name="Bluhm B.H."/>
            <person name="Cannon C."/>
            <person name="Castanera R."/>
            <person name="Culley D.E."/>
            <person name="Daum C."/>
            <person name="Ezra D."/>
            <person name="Gonzalez J.B."/>
            <person name="Henrissat B."/>
            <person name="Kuo A."/>
            <person name="Liang C."/>
            <person name="Lipzen A."/>
            <person name="Lutzoni F."/>
            <person name="Magnuson J."/>
            <person name="Mondo S."/>
            <person name="Nolan M."/>
            <person name="Ohm R."/>
            <person name="Pangilinan J."/>
            <person name="Park H.-J."/>
            <person name="Ramirez L."/>
            <person name="Alfaro M."/>
            <person name="Sun H."/>
            <person name="Tritt A."/>
            <person name="Yoshinaga Y."/>
            <person name="Zwiers L.-H."/>
            <person name="Turgeon B.G."/>
            <person name="Goodwin S.B."/>
            <person name="Spatafora J.W."/>
            <person name="Crous P.W."/>
            <person name="Grigoriev I.V."/>
        </authorList>
    </citation>
    <scope>NUCLEOTIDE SEQUENCE</scope>
    <source>
        <strain evidence="2">IPT5</strain>
    </source>
</reference>
<keyword evidence="3" id="KW-1185">Reference proteome</keyword>
<name>A0A6A7AQF4_9PLEO</name>
<dbReference type="EMBL" id="MU006389">
    <property type="protein sequence ID" value="KAF2844315.1"/>
    <property type="molecule type" value="Genomic_DNA"/>
</dbReference>
<dbReference type="GO" id="GO:0003700">
    <property type="term" value="F:DNA-binding transcription factor activity"/>
    <property type="evidence" value="ECO:0007669"/>
    <property type="project" value="TreeGrafter"/>
</dbReference>
<dbReference type="Proteomes" id="UP000799423">
    <property type="component" value="Unassembled WGS sequence"/>
</dbReference>
<evidence type="ECO:0008006" key="4">
    <source>
        <dbReference type="Google" id="ProtNLM"/>
    </source>
</evidence>
<accession>A0A6A7AQF4</accession>
<dbReference type="OrthoDB" id="4525710at2759"/>
<evidence type="ECO:0000313" key="3">
    <source>
        <dbReference type="Proteomes" id="UP000799423"/>
    </source>
</evidence>
<dbReference type="GO" id="GO:0045944">
    <property type="term" value="P:positive regulation of transcription by RNA polymerase II"/>
    <property type="evidence" value="ECO:0007669"/>
    <property type="project" value="TreeGrafter"/>
</dbReference>
<protein>
    <recommendedName>
        <fullName evidence="4">Transcription factor domain-containing protein</fullName>
    </recommendedName>
</protein>
<organism evidence="2 3">
    <name type="scientific">Plenodomus tracheiphilus IPT5</name>
    <dbReference type="NCBI Taxonomy" id="1408161"/>
    <lineage>
        <taxon>Eukaryota</taxon>
        <taxon>Fungi</taxon>
        <taxon>Dikarya</taxon>
        <taxon>Ascomycota</taxon>
        <taxon>Pezizomycotina</taxon>
        <taxon>Dothideomycetes</taxon>
        <taxon>Pleosporomycetidae</taxon>
        <taxon>Pleosporales</taxon>
        <taxon>Pleosporineae</taxon>
        <taxon>Leptosphaeriaceae</taxon>
        <taxon>Plenodomus</taxon>
    </lineage>
</organism>
<dbReference type="GO" id="GO:0000976">
    <property type="term" value="F:transcription cis-regulatory region binding"/>
    <property type="evidence" value="ECO:0007669"/>
    <property type="project" value="TreeGrafter"/>
</dbReference>
<dbReference type="PANTHER" id="PTHR37534">
    <property type="entry name" value="TRANSCRIPTIONAL ACTIVATOR PROTEIN UGA3"/>
    <property type="match status" value="1"/>
</dbReference>
<dbReference type="GO" id="GO:0005634">
    <property type="term" value="C:nucleus"/>
    <property type="evidence" value="ECO:0007669"/>
    <property type="project" value="TreeGrafter"/>
</dbReference>